<feature type="transmembrane region" description="Helical" evidence="1">
    <location>
        <begin position="36"/>
        <end position="55"/>
    </location>
</feature>
<keyword evidence="1" id="KW-1133">Transmembrane helix</keyword>
<protein>
    <submittedName>
        <fullName evidence="2">Uncharacterized protein</fullName>
    </submittedName>
</protein>
<feature type="transmembrane region" description="Helical" evidence="1">
    <location>
        <begin position="100"/>
        <end position="117"/>
    </location>
</feature>
<keyword evidence="1" id="KW-0472">Membrane</keyword>
<gene>
    <name evidence="2" type="ORF">HNR30_001543</name>
</gene>
<dbReference type="AlphaFoldDB" id="A0A7W0CFF5"/>
<feature type="transmembrane region" description="Helical" evidence="1">
    <location>
        <begin position="12"/>
        <end position="30"/>
    </location>
</feature>
<reference evidence="2 3" key="1">
    <citation type="submission" date="2020-07" db="EMBL/GenBank/DDBJ databases">
        <title>Genomic Encyclopedia of Type Strains, Phase IV (KMG-IV): sequencing the most valuable type-strain genomes for metagenomic binning, comparative biology and taxonomic classification.</title>
        <authorList>
            <person name="Goeker M."/>
        </authorList>
    </citation>
    <scope>NUCLEOTIDE SEQUENCE [LARGE SCALE GENOMIC DNA]</scope>
    <source>
        <strain evidence="2 3">DSM 45533</strain>
    </source>
</reference>
<evidence type="ECO:0000313" key="3">
    <source>
        <dbReference type="Proteomes" id="UP000530928"/>
    </source>
</evidence>
<comment type="caution">
    <text evidence="2">The sequence shown here is derived from an EMBL/GenBank/DDBJ whole genome shotgun (WGS) entry which is preliminary data.</text>
</comment>
<dbReference type="Proteomes" id="UP000530928">
    <property type="component" value="Unassembled WGS sequence"/>
</dbReference>
<keyword evidence="1" id="KW-0812">Transmembrane</keyword>
<dbReference type="RefSeq" id="WP_181609045.1">
    <property type="nucleotide sequence ID" value="NZ_BAABAM010000006.1"/>
</dbReference>
<accession>A0A7W0CFF5</accession>
<organism evidence="2 3">
    <name type="scientific">Nonomuraea soli</name>
    <dbReference type="NCBI Taxonomy" id="1032476"/>
    <lineage>
        <taxon>Bacteria</taxon>
        <taxon>Bacillati</taxon>
        <taxon>Actinomycetota</taxon>
        <taxon>Actinomycetes</taxon>
        <taxon>Streptosporangiales</taxon>
        <taxon>Streptosporangiaceae</taxon>
        <taxon>Nonomuraea</taxon>
    </lineage>
</organism>
<sequence>MDVGRPVLRALRATVFAAACVPLSSVLHVLAGGGAIRPGFLAGATAMTWAGAYLLGARRRGLPALLGAAFGAQYGMHHLFTAGAEAPPPVLAGHDHSSGLGMLLVHVALALMSAWWLERGESALASMVHLAVASLWAGLIVLAAAPVEPRLPGRPPVAGTVDRLRRFLLAAGVSRRGPPLIVSVR</sequence>
<feature type="transmembrane region" description="Helical" evidence="1">
    <location>
        <begin position="124"/>
        <end position="145"/>
    </location>
</feature>
<dbReference type="EMBL" id="JACDUR010000002">
    <property type="protein sequence ID" value="MBA2890202.1"/>
    <property type="molecule type" value="Genomic_DNA"/>
</dbReference>
<evidence type="ECO:0000313" key="2">
    <source>
        <dbReference type="EMBL" id="MBA2890202.1"/>
    </source>
</evidence>
<feature type="transmembrane region" description="Helical" evidence="1">
    <location>
        <begin position="62"/>
        <end position="80"/>
    </location>
</feature>
<proteinExistence type="predicted"/>
<name>A0A7W0CFF5_9ACTN</name>
<keyword evidence="3" id="KW-1185">Reference proteome</keyword>
<evidence type="ECO:0000256" key="1">
    <source>
        <dbReference type="SAM" id="Phobius"/>
    </source>
</evidence>